<dbReference type="InterPro" id="IPR011814">
    <property type="entry name" value="BioC"/>
</dbReference>
<dbReference type="RefSeq" id="WP_100919284.1">
    <property type="nucleotide sequence ID" value="NZ_CP020370.1"/>
</dbReference>
<dbReference type="HAMAP" id="MF_00835">
    <property type="entry name" value="BioC"/>
    <property type="match status" value="1"/>
</dbReference>
<feature type="domain" description="Methyltransferase type 11" evidence="9">
    <location>
        <begin position="51"/>
        <end position="147"/>
    </location>
</feature>
<keyword evidence="11" id="KW-1185">Reference proteome</keyword>
<dbReference type="GO" id="GO:0010340">
    <property type="term" value="F:carboxyl-O-methyltransferase activity"/>
    <property type="evidence" value="ECO:0007669"/>
    <property type="project" value="UniProtKB-UniRule"/>
</dbReference>
<evidence type="ECO:0000256" key="6">
    <source>
        <dbReference type="ARBA" id="ARBA00022691"/>
    </source>
</evidence>
<dbReference type="Pfam" id="PF08241">
    <property type="entry name" value="Methyltransf_11"/>
    <property type="match status" value="1"/>
</dbReference>
<dbReference type="KEGG" id="tsy:THSYN_11510"/>
<comment type="catalytic activity">
    <reaction evidence="1 8">
        <text>malonyl-[ACP] + S-adenosyl-L-methionine = malonyl-[ACP] methyl ester + S-adenosyl-L-homocysteine</text>
        <dbReference type="Rhea" id="RHEA:17105"/>
        <dbReference type="Rhea" id="RHEA-COMP:9623"/>
        <dbReference type="Rhea" id="RHEA-COMP:9954"/>
        <dbReference type="ChEBI" id="CHEBI:57856"/>
        <dbReference type="ChEBI" id="CHEBI:59789"/>
        <dbReference type="ChEBI" id="CHEBI:78449"/>
        <dbReference type="ChEBI" id="CHEBI:78845"/>
        <dbReference type="EC" id="2.1.1.197"/>
    </reaction>
</comment>
<reference evidence="10 11" key="1">
    <citation type="submission" date="2017-03" db="EMBL/GenBank/DDBJ databases">
        <title>Complete genome sequence of Candidatus 'Thiodictyon syntrophicum' sp. nov. strain Cad16T, a photolithoautotroph purple sulfur bacterium isolated from an alpine meromictic lake.</title>
        <authorList>
            <person name="Luedin S.M."/>
            <person name="Pothier J.F."/>
            <person name="Danza F."/>
            <person name="Storelli N."/>
            <person name="Wittwer M."/>
            <person name="Tonolla M."/>
        </authorList>
    </citation>
    <scope>NUCLEOTIDE SEQUENCE [LARGE SCALE GENOMIC DNA]</scope>
    <source>
        <strain evidence="10 11">Cad16T</strain>
    </source>
</reference>
<dbReference type="GO" id="GO:0008757">
    <property type="term" value="F:S-adenosylmethionine-dependent methyltransferase activity"/>
    <property type="evidence" value="ECO:0007669"/>
    <property type="project" value="InterPro"/>
</dbReference>
<name>A0A2K8U7F9_9GAMM</name>
<evidence type="ECO:0000313" key="11">
    <source>
        <dbReference type="Proteomes" id="UP000232638"/>
    </source>
</evidence>
<keyword evidence="5 8" id="KW-0808">Transferase</keyword>
<dbReference type="Proteomes" id="UP000232638">
    <property type="component" value="Chromosome"/>
</dbReference>
<gene>
    <name evidence="8" type="primary">bioC</name>
    <name evidence="10" type="ORF">THSYN_11510</name>
</gene>
<evidence type="ECO:0000256" key="7">
    <source>
        <dbReference type="ARBA" id="ARBA00022756"/>
    </source>
</evidence>
<dbReference type="AlphaFoldDB" id="A0A2K8U7F9"/>
<dbReference type="OrthoDB" id="9760689at2"/>
<evidence type="ECO:0000259" key="9">
    <source>
        <dbReference type="Pfam" id="PF08241"/>
    </source>
</evidence>
<dbReference type="GO" id="GO:0102130">
    <property type="term" value="F:malonyl-CoA methyltransferase activity"/>
    <property type="evidence" value="ECO:0007669"/>
    <property type="project" value="UniProtKB-EC"/>
</dbReference>
<keyword evidence="7 8" id="KW-0093">Biotin biosynthesis</keyword>
<keyword evidence="4 8" id="KW-0489">Methyltransferase</keyword>
<dbReference type="InterPro" id="IPR013216">
    <property type="entry name" value="Methyltransf_11"/>
</dbReference>
<evidence type="ECO:0000256" key="5">
    <source>
        <dbReference type="ARBA" id="ARBA00022679"/>
    </source>
</evidence>
<comment type="function">
    <text evidence="8">Converts the free carboxyl group of a malonyl-thioester to its methyl ester by transfer of a methyl group from S-adenosyl-L-methionine (SAM). It allows to synthesize pimeloyl-ACP via the fatty acid synthetic pathway.</text>
</comment>
<dbReference type="UniPathway" id="UPA00078"/>
<organism evidence="10 11">
    <name type="scientific">Candidatus Thiodictyon syntrophicum</name>
    <dbReference type="NCBI Taxonomy" id="1166950"/>
    <lineage>
        <taxon>Bacteria</taxon>
        <taxon>Pseudomonadati</taxon>
        <taxon>Pseudomonadota</taxon>
        <taxon>Gammaproteobacteria</taxon>
        <taxon>Chromatiales</taxon>
        <taxon>Chromatiaceae</taxon>
        <taxon>Thiodictyon</taxon>
    </lineage>
</organism>
<sequence length="292" mass="31955">MSQDPIDKPRARRAFERAAAGYDAAAVLQREIADRLLERLDYVRLDPRRVLDLGTGTGYALGPLQRRYRKARVIALDVAHPMLLQARRRGSWLRRPLCLCADAERLPLADGAADLILSNSTLQWCNDPAAVFAECLRVLSPGGLLMFTTFGPDTLKELRAAWSGVDGHTHVSPFPDMHDLGDALVQARFADPVMDTERLTVTYARLPDLMADLKGIGAHNATAARPRGLTGPRRLAAVTAAYERERQDDGRLPATYEVVYGHAWAPLQKPMDGGIGVPLSSIGRRYGPGLGA</sequence>
<dbReference type="EMBL" id="CP020370">
    <property type="protein sequence ID" value="AUB81516.1"/>
    <property type="molecule type" value="Genomic_DNA"/>
</dbReference>
<comment type="similarity">
    <text evidence="8">Belongs to the methyltransferase superfamily.</text>
</comment>
<dbReference type="Gene3D" id="3.40.50.150">
    <property type="entry name" value="Vaccinia Virus protein VP39"/>
    <property type="match status" value="1"/>
</dbReference>
<dbReference type="CDD" id="cd02440">
    <property type="entry name" value="AdoMet_MTases"/>
    <property type="match status" value="1"/>
</dbReference>
<evidence type="ECO:0000256" key="3">
    <source>
        <dbReference type="ARBA" id="ARBA00012327"/>
    </source>
</evidence>
<evidence type="ECO:0000256" key="4">
    <source>
        <dbReference type="ARBA" id="ARBA00022603"/>
    </source>
</evidence>
<evidence type="ECO:0000256" key="8">
    <source>
        <dbReference type="HAMAP-Rule" id="MF_00835"/>
    </source>
</evidence>
<dbReference type="InterPro" id="IPR050602">
    <property type="entry name" value="Malonyl-ACP_OMT"/>
</dbReference>
<dbReference type="PANTHER" id="PTHR13090:SF1">
    <property type="entry name" value="ARGININE-HYDROXYLASE NDUFAF5, MITOCHONDRIAL"/>
    <property type="match status" value="1"/>
</dbReference>
<dbReference type="PANTHER" id="PTHR13090">
    <property type="entry name" value="ARGININE-HYDROXYLASE NDUFAF5, MITOCHONDRIAL"/>
    <property type="match status" value="1"/>
</dbReference>
<protein>
    <recommendedName>
        <fullName evidence="3 8">Malonyl-[acyl-carrier protein] O-methyltransferase</fullName>
        <shortName evidence="8">Malonyl-ACP O-methyltransferase</shortName>
        <ecNumber evidence="3 8">2.1.1.197</ecNumber>
    </recommendedName>
    <alternativeName>
        <fullName evidence="8">Biotin synthesis protein BioC</fullName>
    </alternativeName>
</protein>
<dbReference type="SUPFAM" id="SSF53335">
    <property type="entry name" value="S-adenosyl-L-methionine-dependent methyltransferases"/>
    <property type="match status" value="1"/>
</dbReference>
<evidence type="ECO:0000256" key="1">
    <source>
        <dbReference type="ARBA" id="ARBA00000852"/>
    </source>
</evidence>
<dbReference type="InterPro" id="IPR029063">
    <property type="entry name" value="SAM-dependent_MTases_sf"/>
</dbReference>
<comment type="pathway">
    <text evidence="2 8">Cofactor biosynthesis; biotin biosynthesis.</text>
</comment>
<dbReference type="EC" id="2.1.1.197" evidence="3 8"/>
<evidence type="ECO:0000313" key="10">
    <source>
        <dbReference type="EMBL" id="AUB81516.1"/>
    </source>
</evidence>
<proteinExistence type="inferred from homology"/>
<keyword evidence="6 8" id="KW-0949">S-adenosyl-L-methionine</keyword>
<accession>A0A2K8U7F9</accession>
<evidence type="ECO:0000256" key="2">
    <source>
        <dbReference type="ARBA" id="ARBA00004746"/>
    </source>
</evidence>
<dbReference type="GO" id="GO:0032259">
    <property type="term" value="P:methylation"/>
    <property type="evidence" value="ECO:0007669"/>
    <property type="project" value="UniProtKB-KW"/>
</dbReference>
<dbReference type="GO" id="GO:0009102">
    <property type="term" value="P:biotin biosynthetic process"/>
    <property type="evidence" value="ECO:0007669"/>
    <property type="project" value="UniProtKB-UniRule"/>
</dbReference>
<dbReference type="NCBIfam" id="TIGR02072">
    <property type="entry name" value="BioC"/>
    <property type="match status" value="1"/>
</dbReference>